<evidence type="ECO:0000313" key="2">
    <source>
        <dbReference type="Proteomes" id="UP001295423"/>
    </source>
</evidence>
<proteinExistence type="predicted"/>
<name>A0AAD2GBC7_9STRA</name>
<protein>
    <submittedName>
        <fullName evidence="1">Uncharacterized protein</fullName>
    </submittedName>
</protein>
<dbReference type="AlphaFoldDB" id="A0AAD2GBC7"/>
<dbReference type="EMBL" id="CAKOGP040002333">
    <property type="protein sequence ID" value="CAJ1967510.1"/>
    <property type="molecule type" value="Genomic_DNA"/>
</dbReference>
<gene>
    <name evidence="1" type="ORF">CYCCA115_LOCUS22808</name>
</gene>
<dbReference type="Proteomes" id="UP001295423">
    <property type="component" value="Unassembled WGS sequence"/>
</dbReference>
<reference evidence="1" key="1">
    <citation type="submission" date="2023-08" db="EMBL/GenBank/DDBJ databases">
        <authorList>
            <person name="Audoor S."/>
            <person name="Bilcke G."/>
        </authorList>
    </citation>
    <scope>NUCLEOTIDE SEQUENCE</scope>
</reference>
<comment type="caution">
    <text evidence="1">The sequence shown here is derived from an EMBL/GenBank/DDBJ whole genome shotgun (WGS) entry which is preliminary data.</text>
</comment>
<organism evidence="1 2">
    <name type="scientific">Cylindrotheca closterium</name>
    <dbReference type="NCBI Taxonomy" id="2856"/>
    <lineage>
        <taxon>Eukaryota</taxon>
        <taxon>Sar</taxon>
        <taxon>Stramenopiles</taxon>
        <taxon>Ochrophyta</taxon>
        <taxon>Bacillariophyta</taxon>
        <taxon>Bacillariophyceae</taxon>
        <taxon>Bacillariophycidae</taxon>
        <taxon>Bacillariales</taxon>
        <taxon>Bacillariaceae</taxon>
        <taxon>Cylindrotheca</taxon>
    </lineage>
</organism>
<accession>A0AAD2GBC7</accession>
<evidence type="ECO:0000313" key="1">
    <source>
        <dbReference type="EMBL" id="CAJ1967510.1"/>
    </source>
</evidence>
<sequence>MRPREFNNNIVQLNATFTSLKEQICAQQGSSNSLTEELSYNALVLAYNSVDLDQFKAFMGVKDNSAIQPHKDLMPKANAKFLDLDEKKVWNVPSQSQQLMSLTTLISKAEKKTINVQQQLERSKQSRKENPNIKLHLLIKQLTVPKDSGRQTLIHGCLPNPRRERRPRWYRRKV</sequence>
<keyword evidence="2" id="KW-1185">Reference proteome</keyword>